<keyword evidence="9" id="KW-0408">Iron</keyword>
<feature type="transmembrane region" description="Helical" evidence="11">
    <location>
        <begin position="214"/>
        <end position="231"/>
    </location>
</feature>
<evidence type="ECO:0000256" key="10">
    <source>
        <dbReference type="ARBA" id="ARBA00023136"/>
    </source>
</evidence>
<evidence type="ECO:0000256" key="11">
    <source>
        <dbReference type="SAM" id="Phobius"/>
    </source>
</evidence>
<proteinExistence type="predicted"/>
<dbReference type="PROSITE" id="PS50939">
    <property type="entry name" value="CYTOCHROME_B561"/>
    <property type="match status" value="1"/>
</dbReference>
<protein>
    <submittedName>
        <fullName evidence="13">5617_t:CDS:1</fullName>
    </submittedName>
</protein>
<keyword evidence="8 11" id="KW-1133">Transmembrane helix</keyword>
<dbReference type="CDD" id="cd08761">
    <property type="entry name" value="Cyt_b561_CYB561D2_like"/>
    <property type="match status" value="1"/>
</dbReference>
<evidence type="ECO:0000256" key="8">
    <source>
        <dbReference type="ARBA" id="ARBA00022989"/>
    </source>
</evidence>
<evidence type="ECO:0000256" key="2">
    <source>
        <dbReference type="ARBA" id="ARBA00004141"/>
    </source>
</evidence>
<keyword evidence="3" id="KW-0813">Transport</keyword>
<evidence type="ECO:0000256" key="7">
    <source>
        <dbReference type="ARBA" id="ARBA00022982"/>
    </source>
</evidence>
<dbReference type="EMBL" id="CAJVPL010000649">
    <property type="protein sequence ID" value="CAG8517996.1"/>
    <property type="molecule type" value="Genomic_DNA"/>
</dbReference>
<dbReference type="PANTHER" id="PTHR15422">
    <property type="entry name" value="OS05G0565100 PROTEIN"/>
    <property type="match status" value="1"/>
</dbReference>
<accession>A0A9N9A384</accession>
<reference evidence="13" key="1">
    <citation type="submission" date="2021-06" db="EMBL/GenBank/DDBJ databases">
        <authorList>
            <person name="Kallberg Y."/>
            <person name="Tangrot J."/>
            <person name="Rosling A."/>
        </authorList>
    </citation>
    <scope>NUCLEOTIDE SEQUENCE</scope>
    <source>
        <strain evidence="13">MT106</strain>
    </source>
</reference>
<evidence type="ECO:0000313" key="14">
    <source>
        <dbReference type="Proteomes" id="UP000789831"/>
    </source>
</evidence>
<comment type="caution">
    <text evidence="13">The sequence shown here is derived from an EMBL/GenBank/DDBJ whole genome shotgun (WGS) entry which is preliminary data.</text>
</comment>
<feature type="transmembrane region" description="Helical" evidence="11">
    <location>
        <begin position="176"/>
        <end position="202"/>
    </location>
</feature>
<dbReference type="AlphaFoldDB" id="A0A9N9A384"/>
<dbReference type="Pfam" id="PF03188">
    <property type="entry name" value="Cytochrom_B561"/>
    <property type="match status" value="1"/>
</dbReference>
<keyword evidence="4" id="KW-0349">Heme</keyword>
<dbReference type="InterPro" id="IPR006593">
    <property type="entry name" value="Cyt_b561/ferric_Rdtase_TM"/>
</dbReference>
<dbReference type="GO" id="GO:0046872">
    <property type="term" value="F:metal ion binding"/>
    <property type="evidence" value="ECO:0007669"/>
    <property type="project" value="UniProtKB-KW"/>
</dbReference>
<dbReference type="InterPro" id="IPR045150">
    <property type="entry name" value="CYB561D1/2"/>
</dbReference>
<dbReference type="OrthoDB" id="432881at2759"/>
<feature type="transmembrane region" description="Helical" evidence="11">
    <location>
        <begin position="73"/>
        <end position="93"/>
    </location>
</feature>
<evidence type="ECO:0000256" key="5">
    <source>
        <dbReference type="ARBA" id="ARBA00022692"/>
    </source>
</evidence>
<dbReference type="GO" id="GO:0140575">
    <property type="term" value="F:transmembrane monodehydroascorbate reductase activity"/>
    <property type="evidence" value="ECO:0007669"/>
    <property type="project" value="InterPro"/>
</dbReference>
<dbReference type="SMART" id="SM00665">
    <property type="entry name" value="B561"/>
    <property type="match status" value="1"/>
</dbReference>
<dbReference type="PANTHER" id="PTHR15422:SF45">
    <property type="entry name" value="CYTOCHROME B561 DOMAIN-CONTAINING PROTEIN"/>
    <property type="match status" value="1"/>
</dbReference>
<feature type="domain" description="Cytochrome b561" evidence="12">
    <location>
        <begin position="64"/>
        <end position="269"/>
    </location>
</feature>
<name>A0A9N9A384_9GLOM</name>
<comment type="subcellular location">
    <subcellularLocation>
        <location evidence="2">Membrane</location>
        <topology evidence="2">Multi-pass membrane protein</topology>
    </subcellularLocation>
</comment>
<dbReference type="Gene3D" id="1.20.120.1770">
    <property type="match status" value="1"/>
</dbReference>
<evidence type="ECO:0000313" key="13">
    <source>
        <dbReference type="EMBL" id="CAG8517996.1"/>
    </source>
</evidence>
<evidence type="ECO:0000256" key="6">
    <source>
        <dbReference type="ARBA" id="ARBA00022723"/>
    </source>
</evidence>
<keyword evidence="6" id="KW-0479">Metal-binding</keyword>
<keyword evidence="5 11" id="KW-0812">Transmembrane</keyword>
<evidence type="ECO:0000256" key="1">
    <source>
        <dbReference type="ARBA" id="ARBA00001970"/>
    </source>
</evidence>
<dbReference type="Proteomes" id="UP000789831">
    <property type="component" value="Unassembled WGS sequence"/>
</dbReference>
<evidence type="ECO:0000256" key="4">
    <source>
        <dbReference type="ARBA" id="ARBA00022617"/>
    </source>
</evidence>
<keyword evidence="14" id="KW-1185">Reference proteome</keyword>
<feature type="transmembrane region" description="Helical" evidence="11">
    <location>
        <begin position="140"/>
        <end position="156"/>
    </location>
</feature>
<evidence type="ECO:0000256" key="9">
    <source>
        <dbReference type="ARBA" id="ARBA00023004"/>
    </source>
</evidence>
<dbReference type="GO" id="GO:0016020">
    <property type="term" value="C:membrane"/>
    <property type="evidence" value="ECO:0007669"/>
    <property type="project" value="UniProtKB-SubCell"/>
</dbReference>
<keyword evidence="10 11" id="KW-0472">Membrane</keyword>
<keyword evidence="7" id="KW-0249">Electron transport</keyword>
<feature type="transmembrane region" description="Helical" evidence="11">
    <location>
        <begin position="243"/>
        <end position="263"/>
    </location>
</feature>
<evidence type="ECO:0000259" key="12">
    <source>
        <dbReference type="PROSITE" id="PS50939"/>
    </source>
</evidence>
<feature type="transmembrane region" description="Helical" evidence="11">
    <location>
        <begin position="99"/>
        <end position="120"/>
    </location>
</feature>
<evidence type="ECO:0000256" key="3">
    <source>
        <dbReference type="ARBA" id="ARBA00022448"/>
    </source>
</evidence>
<organism evidence="13 14">
    <name type="scientific">Ambispora gerdemannii</name>
    <dbReference type="NCBI Taxonomy" id="144530"/>
    <lineage>
        <taxon>Eukaryota</taxon>
        <taxon>Fungi</taxon>
        <taxon>Fungi incertae sedis</taxon>
        <taxon>Mucoromycota</taxon>
        <taxon>Glomeromycotina</taxon>
        <taxon>Glomeromycetes</taxon>
        <taxon>Archaeosporales</taxon>
        <taxon>Ambisporaceae</taxon>
        <taxon>Ambispora</taxon>
    </lineage>
</organism>
<sequence length="269" mass="30305">MVDGTYPMIGNTNHVNENYPDLVNRRPGIKSVSPRISMEENSPLIEGGIQEGPFNGSIPTLTGRTSFNSEFTMYWVATASSLMFTSTVWYIVLSAEHEFFIWHPIFMSTTLFLLTQGPLLLQTAETREEKEKGLNVHRSIQSLAFLTGICGFYIIYTNKKDHNAEHFTSAHGMFGVLTLSLIFIQVLGGALVVNAPALFGGVARARGIYKYHRISGYTILLFAWLTALGGTQRDWVTDRFNHIWFWLLAFTLTWIGIGSRVKLNKMKVL</sequence>
<comment type="cofactor">
    <cofactor evidence="1">
        <name>heme b</name>
        <dbReference type="ChEBI" id="CHEBI:60344"/>
    </cofactor>
</comment>
<gene>
    <name evidence="13" type="ORF">AGERDE_LOCUS5085</name>
</gene>